<dbReference type="InterPro" id="IPR035076">
    <property type="entry name" value="Toxin/TOLIP"/>
</dbReference>
<feature type="chain" id="PRO_5045074835" evidence="2">
    <location>
        <begin position="21"/>
        <end position="93"/>
    </location>
</feature>
<organism evidence="4 5">
    <name type="scientific">Erinaceus europaeus</name>
    <name type="common">Western European hedgehog</name>
    <dbReference type="NCBI Taxonomy" id="9365"/>
    <lineage>
        <taxon>Eukaryota</taxon>
        <taxon>Metazoa</taxon>
        <taxon>Chordata</taxon>
        <taxon>Craniata</taxon>
        <taxon>Vertebrata</taxon>
        <taxon>Euteleostomi</taxon>
        <taxon>Mammalia</taxon>
        <taxon>Eutheria</taxon>
        <taxon>Laurasiatheria</taxon>
        <taxon>Eulipotyphla</taxon>
        <taxon>Erinaceidae</taxon>
        <taxon>Erinaceinae</taxon>
        <taxon>Erinaceus</taxon>
    </lineage>
</organism>
<dbReference type="RefSeq" id="XP_060051879.1">
    <property type="nucleotide sequence ID" value="XM_060195896.1"/>
</dbReference>
<protein>
    <submittedName>
        <fullName evidence="5">Secreted Ly-6/uPAR domain-containing protein 2</fullName>
    </submittedName>
</protein>
<reference evidence="5" key="1">
    <citation type="submission" date="2025-08" db="UniProtKB">
        <authorList>
            <consortium name="RefSeq"/>
        </authorList>
    </citation>
    <scope>IDENTIFICATION</scope>
</reference>
<name>A0ABM3XSS9_ERIEU</name>
<accession>A0ABM3XSS9</accession>
<dbReference type="InterPro" id="IPR051110">
    <property type="entry name" value="Ly-6/neurotoxin-like_GPI-ap"/>
</dbReference>
<dbReference type="Gene3D" id="2.10.60.10">
    <property type="entry name" value="CD59"/>
    <property type="match status" value="1"/>
</dbReference>
<dbReference type="PANTHER" id="PTHR16983:SF14">
    <property type="entry name" value="SECRETED LY-6_UPAR DOMAIN-CONTAINING PROTEIN 2"/>
    <property type="match status" value="1"/>
</dbReference>
<feature type="signal peptide" evidence="2">
    <location>
        <begin position="1"/>
        <end position="20"/>
    </location>
</feature>
<dbReference type="SUPFAM" id="SSF57302">
    <property type="entry name" value="Snake toxin-like"/>
    <property type="match status" value="1"/>
</dbReference>
<proteinExistence type="predicted"/>
<dbReference type="InterPro" id="IPR045860">
    <property type="entry name" value="Snake_toxin-like_sf"/>
</dbReference>
<evidence type="ECO:0000256" key="2">
    <source>
        <dbReference type="SAM" id="SignalP"/>
    </source>
</evidence>
<evidence type="ECO:0000259" key="3">
    <source>
        <dbReference type="Pfam" id="PF00087"/>
    </source>
</evidence>
<evidence type="ECO:0000256" key="1">
    <source>
        <dbReference type="ARBA" id="ARBA00022729"/>
    </source>
</evidence>
<feature type="domain" description="Snake toxin/toxin-like" evidence="3">
    <location>
        <begin position="21"/>
        <end position="91"/>
    </location>
</feature>
<gene>
    <name evidence="5" type="primary">SLURP2</name>
</gene>
<sequence>MRLFLGFLLAAALSLELVKALHCHGCKGFGGCVRHIRCPWNSDHCVTFATRSPFRDLPLVTKMCSVGCPDSIALHLGPHVSVSCCQASLCNQD</sequence>
<keyword evidence="1 2" id="KW-0732">Signal</keyword>
<keyword evidence="4" id="KW-1185">Reference proteome</keyword>
<dbReference type="PANTHER" id="PTHR16983">
    <property type="entry name" value="UPAR/LY6 DOMAIN-CONTAINING PROTEIN"/>
    <property type="match status" value="1"/>
</dbReference>
<dbReference type="Pfam" id="PF00087">
    <property type="entry name" value="Toxin_TOLIP"/>
    <property type="match status" value="1"/>
</dbReference>
<dbReference type="Proteomes" id="UP001652624">
    <property type="component" value="Chromosome 8"/>
</dbReference>
<dbReference type="GeneID" id="103124318"/>
<evidence type="ECO:0000313" key="4">
    <source>
        <dbReference type="Proteomes" id="UP001652624"/>
    </source>
</evidence>
<evidence type="ECO:0000313" key="5">
    <source>
        <dbReference type="RefSeq" id="XP_060051879.1"/>
    </source>
</evidence>